<evidence type="ECO:0000313" key="5">
    <source>
        <dbReference type="Proteomes" id="UP000675880"/>
    </source>
</evidence>
<evidence type="ECO:0000256" key="2">
    <source>
        <dbReference type="ARBA" id="ARBA00011985"/>
    </source>
</evidence>
<dbReference type="PANTHER" id="PTHR43393:SF2">
    <property type="entry name" value="CYTOKININ RIBOSIDE 5'-MONOPHOSPHATE PHOSPHORIBOHYDROLASE"/>
    <property type="match status" value="1"/>
</dbReference>
<dbReference type="Proteomes" id="UP000675880">
    <property type="component" value="Unassembled WGS sequence"/>
</dbReference>
<proteinExistence type="predicted"/>
<name>A0ABN7LRV6_9BACT</name>
<accession>A0ABN7LRV6</accession>
<dbReference type="Gene3D" id="3.40.50.450">
    <property type="match status" value="1"/>
</dbReference>
<comment type="catalytic activity">
    <reaction evidence="1">
        <text>AMP + H2O = D-ribose 5-phosphate + adenine</text>
        <dbReference type="Rhea" id="RHEA:20129"/>
        <dbReference type="ChEBI" id="CHEBI:15377"/>
        <dbReference type="ChEBI" id="CHEBI:16708"/>
        <dbReference type="ChEBI" id="CHEBI:78346"/>
        <dbReference type="ChEBI" id="CHEBI:456215"/>
        <dbReference type="EC" id="3.2.2.4"/>
    </reaction>
</comment>
<protein>
    <recommendedName>
        <fullName evidence="3">AMP nucleosidase</fullName>
        <ecNumber evidence="2">3.2.2.4</ecNumber>
    </recommendedName>
    <alternativeName>
        <fullName evidence="3">AMP nucleosidase</fullName>
    </alternativeName>
</protein>
<evidence type="ECO:0000313" key="4">
    <source>
        <dbReference type="EMBL" id="CAE6762630.1"/>
    </source>
</evidence>
<reference evidence="4 5" key="1">
    <citation type="submission" date="2021-02" db="EMBL/GenBank/DDBJ databases">
        <authorList>
            <person name="Han P."/>
        </authorList>
    </citation>
    <scope>NUCLEOTIDE SEQUENCE [LARGE SCALE GENOMIC DNA]</scope>
    <source>
        <strain evidence="4">Candidatus Nitrospira sp. ZN2</strain>
    </source>
</reference>
<dbReference type="EMBL" id="CAJNBJ010000016">
    <property type="protein sequence ID" value="CAE6762630.1"/>
    <property type="molecule type" value="Genomic_DNA"/>
</dbReference>
<dbReference type="PANTHER" id="PTHR43393">
    <property type="entry name" value="CYTOKININ RIBOSIDE 5'-MONOPHOSPHATE PHOSPHORIBOHYDROLASE"/>
    <property type="match status" value="1"/>
</dbReference>
<dbReference type="InterPro" id="IPR052341">
    <property type="entry name" value="LOG_family_nucleotidases"/>
</dbReference>
<sequence>MKTPAARSKPAPTKDEMLTQITALLDRPDDDIQAALMKEILAGVLRLSESNLDVLDLKIVNRALKELRHAFRVFQGYRQRLKISVFGSARTPADDPNYQLAFQFARRMVEEGYMTITGGADGIMRASQEGAGREHSFGVNIMLPFEQGANAVIADDPKLVTFKYFFTRKLMFQKESHAIALFPGGFGTHDEGFEIMTLVQTGKSDPKPIVCLQAPGCDYWNHWNSFITDQLLKRRLINPEDLSLFTIVDNVEDAVTEIRTFYRRYHSLRFVGRQLAIRLKTPLTDPQVEDLQEQFKDMLTEGTFEQRPSLPEEMDEPGLKDLARLTFSFNRRNAGRLRQLINHLNQLPMTA</sequence>
<comment type="caution">
    <text evidence="4">The sequence shown here is derived from an EMBL/GenBank/DDBJ whole genome shotgun (WGS) entry which is preliminary data.</text>
</comment>
<dbReference type="InterPro" id="IPR005269">
    <property type="entry name" value="LOG"/>
</dbReference>
<dbReference type="EC" id="3.2.2.4" evidence="2"/>
<evidence type="ECO:0000256" key="1">
    <source>
        <dbReference type="ARBA" id="ARBA00000274"/>
    </source>
</evidence>
<keyword evidence="5" id="KW-1185">Reference proteome</keyword>
<organism evidence="4 5">
    <name type="scientific">Nitrospira defluvii</name>
    <dbReference type="NCBI Taxonomy" id="330214"/>
    <lineage>
        <taxon>Bacteria</taxon>
        <taxon>Pseudomonadati</taxon>
        <taxon>Nitrospirota</taxon>
        <taxon>Nitrospiria</taxon>
        <taxon>Nitrospirales</taxon>
        <taxon>Nitrospiraceae</taxon>
        <taxon>Nitrospira</taxon>
    </lineage>
</organism>
<gene>
    <name evidence="4" type="ORF">NSPZN2_30718</name>
</gene>
<evidence type="ECO:0000256" key="3">
    <source>
        <dbReference type="ARBA" id="ARBA00031983"/>
    </source>
</evidence>
<dbReference type="NCBIfam" id="TIGR00730">
    <property type="entry name" value="Rossman fold protein, TIGR00730 family"/>
    <property type="match status" value="1"/>
</dbReference>
<dbReference type="SUPFAM" id="SSF102405">
    <property type="entry name" value="MCP/YpsA-like"/>
    <property type="match status" value="1"/>
</dbReference>
<dbReference type="RefSeq" id="WP_213042842.1">
    <property type="nucleotide sequence ID" value="NZ_CAJNBJ010000016.1"/>
</dbReference>
<dbReference type="InterPro" id="IPR031100">
    <property type="entry name" value="LOG_fam"/>
</dbReference>
<dbReference type="Pfam" id="PF03641">
    <property type="entry name" value="Lysine_decarbox"/>
    <property type="match status" value="1"/>
</dbReference>